<accession>A0A1N7UIZ8</accession>
<feature type="domain" description="Calcineurin-like phosphoesterase" evidence="1">
    <location>
        <begin position="1"/>
        <end position="210"/>
    </location>
</feature>
<dbReference type="AlphaFoldDB" id="A0A1N7UIZ8"/>
<organism evidence="2 3">
    <name type="scientific">Pseudomonas simiae</name>
    <dbReference type="NCBI Taxonomy" id="321846"/>
    <lineage>
        <taxon>Bacteria</taxon>
        <taxon>Pseudomonadati</taxon>
        <taxon>Pseudomonadota</taxon>
        <taxon>Gammaproteobacteria</taxon>
        <taxon>Pseudomonadales</taxon>
        <taxon>Pseudomonadaceae</taxon>
        <taxon>Pseudomonas</taxon>
    </lineage>
</organism>
<dbReference type="InterPro" id="IPR029052">
    <property type="entry name" value="Metallo-depent_PP-like"/>
</dbReference>
<dbReference type="Gene3D" id="3.60.21.10">
    <property type="match status" value="1"/>
</dbReference>
<dbReference type="eggNOG" id="COG1409">
    <property type="taxonomic scope" value="Bacteria"/>
</dbReference>
<name>A0A1N7UIZ8_9PSED</name>
<dbReference type="Pfam" id="PF00149">
    <property type="entry name" value="Metallophos"/>
    <property type="match status" value="1"/>
</dbReference>
<dbReference type="RefSeq" id="WP_038453517.1">
    <property type="nucleotide sequence ID" value="NZ_CP007637.1"/>
</dbReference>
<dbReference type="EMBL" id="CP007637">
    <property type="protein sequence ID" value="AIB37888.1"/>
    <property type="molecule type" value="Genomic_DNA"/>
</dbReference>
<sequence>MRVRIYSDLHREFDGWEAPDCTGVDLVLLGGDIDKKGRGVSWANSAFECPVAYVSGNHEFYDGHVDRTLQKMRDAVSGHVHILENETLTLGNLRILGTTGWTDFTSTGDQVAATNMAREWMSDFKYIRTDSNYRRLRPDDVITKNHVAKAWLREELAKKFEGKTLVLTHHSPSPMVIGNEHEGHLTASYANDWNELIAQANVWVFGHTHYAVDVELAGCRVISNPKGYPNENTGFDPYFEIQI</sequence>
<dbReference type="SUPFAM" id="SSF56300">
    <property type="entry name" value="Metallo-dependent phosphatases"/>
    <property type="match status" value="1"/>
</dbReference>
<protein>
    <submittedName>
        <fullName evidence="2">Serine/threonine protein phosphatase</fullName>
    </submittedName>
</protein>
<dbReference type="PANTHER" id="PTHR37844:SF2">
    <property type="entry name" value="SER_THR PROTEIN PHOSPHATASE SUPERFAMILY (AFU_ORTHOLOGUE AFUA_1G14840)"/>
    <property type="match status" value="1"/>
</dbReference>
<proteinExistence type="predicted"/>
<reference evidence="2 3" key="1">
    <citation type="submission" date="2014-05" db="EMBL/GenBank/DDBJ databases">
        <title>Pseudomonas simiae WCS417.</title>
        <authorList>
            <person name="Berendsen R.L."/>
        </authorList>
    </citation>
    <scope>NUCLEOTIDE SEQUENCE [LARGE SCALE GENOMIC DNA]</scope>
    <source>
        <strain evidence="2 3">WCS417</strain>
    </source>
</reference>
<evidence type="ECO:0000313" key="3">
    <source>
        <dbReference type="Proteomes" id="UP000027308"/>
    </source>
</evidence>
<dbReference type="GO" id="GO:0016787">
    <property type="term" value="F:hydrolase activity"/>
    <property type="evidence" value="ECO:0007669"/>
    <property type="project" value="InterPro"/>
</dbReference>
<dbReference type="PANTHER" id="PTHR37844">
    <property type="entry name" value="SER/THR PROTEIN PHOSPHATASE SUPERFAMILY (AFU_ORTHOLOGUE AFUA_1G14840)"/>
    <property type="match status" value="1"/>
</dbReference>
<evidence type="ECO:0000259" key="1">
    <source>
        <dbReference type="Pfam" id="PF00149"/>
    </source>
</evidence>
<dbReference type="Proteomes" id="UP000027308">
    <property type="component" value="Chromosome"/>
</dbReference>
<gene>
    <name evidence="2" type="ORF">PS417_20360</name>
</gene>
<dbReference type="InterPro" id="IPR004843">
    <property type="entry name" value="Calcineurin-like_PHP"/>
</dbReference>
<dbReference type="OrthoDB" id="356681at2"/>
<evidence type="ECO:0000313" key="2">
    <source>
        <dbReference type="EMBL" id="AIB37888.1"/>
    </source>
</evidence>